<sequence>MAERPCVLLHGWGMCDQVWEAVPAAVWEGLAPQTLALPGHSGIPLPAGRADLEGWTEDCLARAPQAAIWLGWSLGGLIALAAALQSPERVQALVLVAASPRFIQAPDWLAAMPEQTLDRFHAELLTEPQETLNRFLALQVRGGSEPQSTLRRLKQAIAAAPAPNPRALEIGLEILRQVDLRSRLQEIRCPLLWVLGGRDALVPVRVGERIAELAPRAQVQVIPDAAHAPHLSHPQPFGANLNALVSRLRP</sequence>
<evidence type="ECO:0000259" key="5">
    <source>
        <dbReference type="Pfam" id="PF00561"/>
    </source>
</evidence>
<dbReference type="Proteomes" id="UP000502699">
    <property type="component" value="Chromosome"/>
</dbReference>
<dbReference type="RefSeq" id="WP_166270413.1">
    <property type="nucleotide sequence ID" value="NZ_CP048029.1"/>
</dbReference>
<feature type="domain" description="AB hydrolase-1" evidence="5">
    <location>
        <begin position="64"/>
        <end position="234"/>
    </location>
</feature>
<dbReference type="GO" id="GO:0009102">
    <property type="term" value="P:biotin biosynthetic process"/>
    <property type="evidence" value="ECO:0007669"/>
    <property type="project" value="UniProtKB-KW"/>
</dbReference>
<protein>
    <submittedName>
        <fullName evidence="6">Pimeloyl-ACP methyl ester esterase BioH</fullName>
        <ecNumber evidence="6">3.1.1.85</ecNumber>
    </submittedName>
</protein>
<dbReference type="AlphaFoldDB" id="A0A6G7VCL6"/>
<dbReference type="InterPro" id="IPR029058">
    <property type="entry name" value="AB_hydrolase_fold"/>
</dbReference>
<evidence type="ECO:0000313" key="7">
    <source>
        <dbReference type="Proteomes" id="UP000502699"/>
    </source>
</evidence>
<dbReference type="GO" id="GO:0090499">
    <property type="term" value="F:pimelyl-[acyl-carrier protein] methyl ester esterase activity"/>
    <property type="evidence" value="ECO:0007669"/>
    <property type="project" value="UniProtKB-EC"/>
</dbReference>
<evidence type="ECO:0000313" key="6">
    <source>
        <dbReference type="EMBL" id="QIK37650.1"/>
    </source>
</evidence>
<dbReference type="Pfam" id="PF00561">
    <property type="entry name" value="Abhydrolase_1"/>
    <property type="match status" value="1"/>
</dbReference>
<dbReference type="InterPro" id="IPR010076">
    <property type="entry name" value="BioH"/>
</dbReference>
<dbReference type="InterPro" id="IPR050266">
    <property type="entry name" value="AB_hydrolase_sf"/>
</dbReference>
<keyword evidence="7" id="KW-1185">Reference proteome</keyword>
<dbReference type="PRINTS" id="PR00111">
    <property type="entry name" value="ABHYDROLASE"/>
</dbReference>
<evidence type="ECO:0000256" key="2">
    <source>
        <dbReference type="ARBA" id="ARBA00022490"/>
    </source>
</evidence>
<dbReference type="GO" id="GO:0016020">
    <property type="term" value="C:membrane"/>
    <property type="evidence" value="ECO:0007669"/>
    <property type="project" value="TreeGrafter"/>
</dbReference>
<evidence type="ECO:0000256" key="4">
    <source>
        <dbReference type="ARBA" id="ARBA00022801"/>
    </source>
</evidence>
<dbReference type="EC" id="3.1.1.85" evidence="6"/>
<dbReference type="PANTHER" id="PTHR43798:SF31">
    <property type="entry name" value="AB HYDROLASE SUPERFAMILY PROTEIN YCLE"/>
    <property type="match status" value="1"/>
</dbReference>
<keyword evidence="3" id="KW-0093">Biotin biosynthesis</keyword>
<proteinExistence type="predicted"/>
<name>A0A6G7VCL6_9GAMM</name>
<keyword evidence="4 6" id="KW-0378">Hydrolase</keyword>
<dbReference type="NCBIfam" id="TIGR01738">
    <property type="entry name" value="bioH"/>
    <property type="match status" value="1"/>
</dbReference>
<reference evidence="7" key="1">
    <citation type="submission" date="2020-01" db="EMBL/GenBank/DDBJ databases">
        <title>Caldichromatium gen. nov., sp. nov., a thermophilic purple sulfur bacterium member of the family Chromatiaceae isolated from Nakabusa hot spring, Japan.</title>
        <authorList>
            <person name="Saini M.K."/>
            <person name="Hanada S."/>
            <person name="Tank M."/>
        </authorList>
    </citation>
    <scope>NUCLEOTIDE SEQUENCE [LARGE SCALE GENOMIC DNA]</scope>
    <source>
        <strain evidence="7">No.7</strain>
    </source>
</reference>
<organism evidence="6 7">
    <name type="scientific">Caldichromatium japonicum</name>
    <dbReference type="NCBI Taxonomy" id="2699430"/>
    <lineage>
        <taxon>Bacteria</taxon>
        <taxon>Pseudomonadati</taxon>
        <taxon>Pseudomonadota</taxon>
        <taxon>Gammaproteobacteria</taxon>
        <taxon>Chromatiales</taxon>
        <taxon>Chromatiaceae</taxon>
        <taxon>Caldichromatium</taxon>
    </lineage>
</organism>
<dbReference type="Gene3D" id="3.40.50.1820">
    <property type="entry name" value="alpha/beta hydrolase"/>
    <property type="match status" value="1"/>
</dbReference>
<dbReference type="SUPFAM" id="SSF53474">
    <property type="entry name" value="alpha/beta-Hydrolases"/>
    <property type="match status" value="1"/>
</dbReference>
<dbReference type="KEGG" id="cjap:GWK36_06250"/>
<accession>A0A6G7VCL6</accession>
<gene>
    <name evidence="6" type="primary">bioH</name>
    <name evidence="6" type="ORF">GWK36_06250</name>
</gene>
<dbReference type="EMBL" id="CP048029">
    <property type="protein sequence ID" value="QIK37650.1"/>
    <property type="molecule type" value="Genomic_DNA"/>
</dbReference>
<evidence type="ECO:0000256" key="3">
    <source>
        <dbReference type="ARBA" id="ARBA00022756"/>
    </source>
</evidence>
<evidence type="ECO:0000256" key="1">
    <source>
        <dbReference type="ARBA" id="ARBA00022487"/>
    </source>
</evidence>
<keyword evidence="2" id="KW-0963">Cytoplasm</keyword>
<dbReference type="PANTHER" id="PTHR43798">
    <property type="entry name" value="MONOACYLGLYCEROL LIPASE"/>
    <property type="match status" value="1"/>
</dbReference>
<keyword evidence="1" id="KW-0719">Serine esterase</keyword>
<dbReference type="InterPro" id="IPR000073">
    <property type="entry name" value="AB_hydrolase_1"/>
</dbReference>